<gene>
    <name evidence="2" type="ORF">ACFQMG_15855</name>
</gene>
<organism evidence="2 3">
    <name type="scientific">Kitasatospora paranensis</name>
    <dbReference type="NCBI Taxonomy" id="258053"/>
    <lineage>
        <taxon>Bacteria</taxon>
        <taxon>Bacillati</taxon>
        <taxon>Actinomycetota</taxon>
        <taxon>Actinomycetes</taxon>
        <taxon>Kitasatosporales</taxon>
        <taxon>Streptomycetaceae</taxon>
        <taxon>Kitasatospora</taxon>
    </lineage>
</organism>
<sequence length="100" mass="10733">MRYHWHGGHGGGWGWVLPGITMLLFALLLVGLLVLLWRVLARGGGRGGGPPAPHWGSAPPSGAEQLLAERLARGEIEVDEYRTRLAALREGARPPGRPGE</sequence>
<feature type="transmembrane region" description="Helical" evidence="1">
    <location>
        <begin position="12"/>
        <end position="37"/>
    </location>
</feature>
<name>A0ABW2FXN9_9ACTN</name>
<dbReference type="EMBL" id="JBHTAJ010000026">
    <property type="protein sequence ID" value="MFC7181033.1"/>
    <property type="molecule type" value="Genomic_DNA"/>
</dbReference>
<comment type="caution">
    <text evidence="2">The sequence shown here is derived from an EMBL/GenBank/DDBJ whole genome shotgun (WGS) entry which is preliminary data.</text>
</comment>
<evidence type="ECO:0000256" key="1">
    <source>
        <dbReference type="SAM" id="Phobius"/>
    </source>
</evidence>
<keyword evidence="1" id="KW-0812">Transmembrane</keyword>
<proteinExistence type="predicted"/>
<reference evidence="3" key="1">
    <citation type="journal article" date="2019" name="Int. J. Syst. Evol. Microbiol.">
        <title>The Global Catalogue of Microorganisms (GCM) 10K type strain sequencing project: providing services to taxonomists for standard genome sequencing and annotation.</title>
        <authorList>
            <consortium name="The Broad Institute Genomics Platform"/>
            <consortium name="The Broad Institute Genome Sequencing Center for Infectious Disease"/>
            <person name="Wu L."/>
            <person name="Ma J."/>
        </authorList>
    </citation>
    <scope>NUCLEOTIDE SEQUENCE [LARGE SCALE GENOMIC DNA]</scope>
    <source>
        <strain evidence="3">CGMCC 1.12859</strain>
    </source>
</reference>
<dbReference type="Proteomes" id="UP001596435">
    <property type="component" value="Unassembled WGS sequence"/>
</dbReference>
<protein>
    <submittedName>
        <fullName evidence="2">SHOCT domain-containing protein</fullName>
    </submittedName>
</protein>
<accession>A0ABW2FXN9</accession>
<keyword evidence="3" id="KW-1185">Reference proteome</keyword>
<keyword evidence="1" id="KW-0472">Membrane</keyword>
<keyword evidence="1" id="KW-1133">Transmembrane helix</keyword>
<evidence type="ECO:0000313" key="2">
    <source>
        <dbReference type="EMBL" id="MFC7181033.1"/>
    </source>
</evidence>
<evidence type="ECO:0000313" key="3">
    <source>
        <dbReference type="Proteomes" id="UP001596435"/>
    </source>
</evidence>
<dbReference type="RefSeq" id="WP_345706172.1">
    <property type="nucleotide sequence ID" value="NZ_BAABKV010000001.1"/>
</dbReference>